<keyword evidence="7 10" id="KW-0808">Transferase</keyword>
<evidence type="ECO:0000256" key="6">
    <source>
        <dbReference type="ARBA" id="ARBA00022603"/>
    </source>
</evidence>
<organism evidence="10 11">
    <name type="scientific">Streptomyces wuyuanensis</name>
    <dbReference type="NCBI Taxonomy" id="1196353"/>
    <lineage>
        <taxon>Bacteria</taxon>
        <taxon>Bacillati</taxon>
        <taxon>Actinomycetota</taxon>
        <taxon>Actinomycetes</taxon>
        <taxon>Kitasatosporales</taxon>
        <taxon>Streptomycetaceae</taxon>
        <taxon>Streptomyces</taxon>
    </lineage>
</organism>
<dbReference type="GO" id="GO:0004719">
    <property type="term" value="F:protein-L-isoaspartate (D-aspartate) O-methyltransferase activity"/>
    <property type="evidence" value="ECO:0007669"/>
    <property type="project" value="UniProtKB-UniRule"/>
</dbReference>
<keyword evidence="5" id="KW-0963">Cytoplasm</keyword>
<proteinExistence type="inferred from homology"/>
<dbReference type="SUPFAM" id="SSF53335">
    <property type="entry name" value="S-adenosyl-L-methionine-dependent methyltransferases"/>
    <property type="match status" value="1"/>
</dbReference>
<comment type="subcellular location">
    <subcellularLocation>
        <location evidence="1">Cytoplasm</location>
    </subcellularLocation>
</comment>
<evidence type="ECO:0000256" key="4">
    <source>
        <dbReference type="ARBA" id="ARBA00013346"/>
    </source>
</evidence>
<dbReference type="GO" id="GO:0005737">
    <property type="term" value="C:cytoplasm"/>
    <property type="evidence" value="ECO:0007669"/>
    <property type="project" value="UniProtKB-SubCell"/>
</dbReference>
<name>A0A1G9TU32_9ACTN</name>
<dbReference type="CDD" id="cd02440">
    <property type="entry name" value="AdoMet_MTases"/>
    <property type="match status" value="1"/>
</dbReference>
<dbReference type="Proteomes" id="UP000199063">
    <property type="component" value="Unassembled WGS sequence"/>
</dbReference>
<evidence type="ECO:0000256" key="5">
    <source>
        <dbReference type="ARBA" id="ARBA00022490"/>
    </source>
</evidence>
<evidence type="ECO:0000256" key="1">
    <source>
        <dbReference type="ARBA" id="ARBA00004496"/>
    </source>
</evidence>
<dbReference type="NCBIfam" id="TIGR00080">
    <property type="entry name" value="pimt"/>
    <property type="match status" value="1"/>
</dbReference>
<dbReference type="Gene3D" id="3.40.50.150">
    <property type="entry name" value="Vaccinia Virus protein VP39"/>
    <property type="match status" value="1"/>
</dbReference>
<dbReference type="PANTHER" id="PTHR11579">
    <property type="entry name" value="PROTEIN-L-ISOASPARTATE O-METHYLTRANSFERASE"/>
    <property type="match status" value="1"/>
</dbReference>
<dbReference type="EMBL" id="FNHI01000009">
    <property type="protein sequence ID" value="SDM50924.1"/>
    <property type="molecule type" value="Genomic_DNA"/>
</dbReference>
<evidence type="ECO:0000313" key="10">
    <source>
        <dbReference type="EMBL" id="SDM50924.1"/>
    </source>
</evidence>
<gene>
    <name evidence="10" type="ORF">SAMN05444921_10997</name>
</gene>
<dbReference type="NCBIfam" id="NF001453">
    <property type="entry name" value="PRK00312.1"/>
    <property type="match status" value="1"/>
</dbReference>
<evidence type="ECO:0000256" key="2">
    <source>
        <dbReference type="ARBA" id="ARBA00005369"/>
    </source>
</evidence>
<evidence type="ECO:0000256" key="7">
    <source>
        <dbReference type="ARBA" id="ARBA00022679"/>
    </source>
</evidence>
<keyword evidence="6 10" id="KW-0489">Methyltransferase</keyword>
<evidence type="ECO:0000313" key="11">
    <source>
        <dbReference type="Proteomes" id="UP000199063"/>
    </source>
</evidence>
<keyword evidence="8" id="KW-0949">S-adenosyl-L-methionine</keyword>
<comment type="similarity">
    <text evidence="2">Belongs to the methyltransferase superfamily. L-isoaspartyl/D-aspartyl protein methyltransferase family.</text>
</comment>
<evidence type="ECO:0000256" key="8">
    <source>
        <dbReference type="ARBA" id="ARBA00022691"/>
    </source>
</evidence>
<dbReference type="GO" id="GO:0032259">
    <property type="term" value="P:methylation"/>
    <property type="evidence" value="ECO:0007669"/>
    <property type="project" value="UniProtKB-KW"/>
</dbReference>
<dbReference type="InterPro" id="IPR000682">
    <property type="entry name" value="PCMT"/>
</dbReference>
<dbReference type="Pfam" id="PF01135">
    <property type="entry name" value="PCMT"/>
    <property type="match status" value="1"/>
</dbReference>
<dbReference type="STRING" id="1196353.SAMN05444921_10997"/>
<sequence length="199" mass="20897">MRDERVLEALRSVPRADFVPRAEAGSAYLDAPVPLPHGQVTTQPSLVALMVEALGLTGGERVLEVGTGYGFQTAVLARLAGEVVSVERWADLAGRARRRLSRAGIGNVSVTAADGTLGVPGQAPYDAVVVSAAFPEVPEPLVDQLRVGGRLVQPIGPGGREQVRLYERTSGGLAPRRTVVSAHFVRLYGAHGYPPGTAS</sequence>
<keyword evidence="11" id="KW-1185">Reference proteome</keyword>
<dbReference type="EC" id="2.1.1.77" evidence="3 9"/>
<accession>A0A1G9TU32</accession>
<evidence type="ECO:0000256" key="9">
    <source>
        <dbReference type="NCBIfam" id="TIGR00080"/>
    </source>
</evidence>
<reference evidence="11" key="1">
    <citation type="submission" date="2016-10" db="EMBL/GenBank/DDBJ databases">
        <authorList>
            <person name="Varghese N."/>
            <person name="Submissions S."/>
        </authorList>
    </citation>
    <scope>NUCLEOTIDE SEQUENCE [LARGE SCALE GENOMIC DNA]</scope>
    <source>
        <strain evidence="11">CGMCC 4.7042</strain>
    </source>
</reference>
<evidence type="ECO:0000256" key="3">
    <source>
        <dbReference type="ARBA" id="ARBA00011890"/>
    </source>
</evidence>
<dbReference type="AlphaFoldDB" id="A0A1G9TU32"/>
<dbReference type="InterPro" id="IPR029063">
    <property type="entry name" value="SAM-dependent_MTases_sf"/>
</dbReference>
<dbReference type="GO" id="GO:0030091">
    <property type="term" value="P:protein repair"/>
    <property type="evidence" value="ECO:0007669"/>
    <property type="project" value="UniProtKB-UniRule"/>
</dbReference>
<dbReference type="PANTHER" id="PTHR11579:SF0">
    <property type="entry name" value="PROTEIN-L-ISOASPARTATE(D-ASPARTATE) O-METHYLTRANSFERASE"/>
    <property type="match status" value="1"/>
</dbReference>
<protein>
    <recommendedName>
        <fullName evidence="4 9">Protein-L-isoaspartate O-methyltransferase</fullName>
        <ecNumber evidence="3 9">2.1.1.77</ecNumber>
    </recommendedName>
</protein>